<dbReference type="EMBL" id="JAIOUQ010000014">
    <property type="protein sequence ID" value="MBZ2166682.1"/>
    <property type="molecule type" value="Genomic_DNA"/>
</dbReference>
<comment type="caution">
    <text evidence="1">The sequence shown here is derived from an EMBL/GenBank/DDBJ whole genome shotgun (WGS) entry which is preliminary data.</text>
</comment>
<protein>
    <submittedName>
        <fullName evidence="1">Uncharacterized protein</fullName>
    </submittedName>
</protein>
<sequence>MIVEKIEIKKYESSLNGELRFVDAEMSKDDCEEMISRLVSWKLGRLTPTRHFEMVYNNEKKEAELDVYVSVPLPESSKSPVDSVKYVFNKLIEFLDLYEKVFEDIYGIKR</sequence>
<evidence type="ECO:0000313" key="2">
    <source>
        <dbReference type="Proteomes" id="UP000825933"/>
    </source>
</evidence>
<name>A0A8T5URL2_9EURY</name>
<dbReference type="Proteomes" id="UP000825933">
    <property type="component" value="Unassembled WGS sequence"/>
</dbReference>
<evidence type="ECO:0000313" key="1">
    <source>
        <dbReference type="EMBL" id="MBZ2166682.1"/>
    </source>
</evidence>
<accession>A0A8T5URL2</accession>
<dbReference type="AlphaFoldDB" id="A0A8T5URL2"/>
<proteinExistence type="predicted"/>
<organism evidence="1 2">
    <name type="scientific">Methanobacterium spitsbergense</name>
    <dbReference type="NCBI Taxonomy" id="2874285"/>
    <lineage>
        <taxon>Archaea</taxon>
        <taxon>Methanobacteriati</taxon>
        <taxon>Methanobacteriota</taxon>
        <taxon>Methanomada group</taxon>
        <taxon>Methanobacteria</taxon>
        <taxon>Methanobacteriales</taxon>
        <taxon>Methanobacteriaceae</taxon>
        <taxon>Methanobacterium</taxon>
    </lineage>
</organism>
<reference evidence="2" key="1">
    <citation type="journal article" date="2022" name="Microbiol. Resour. Announc.">
        <title>Draft Genome Sequence of a Methanogenic Archaeon from West Spitsbergen Permafrost.</title>
        <authorList>
            <person name="Trubitsyn V."/>
            <person name="Rivkina E."/>
            <person name="Shcherbakova V."/>
        </authorList>
    </citation>
    <scope>NUCLEOTIDE SEQUENCE [LARGE SCALE GENOMIC DNA]</scope>
    <source>
        <strain evidence="2">VT</strain>
    </source>
</reference>
<dbReference type="RefSeq" id="WP_223792228.1">
    <property type="nucleotide sequence ID" value="NZ_JAIOUQ010000014.1"/>
</dbReference>
<gene>
    <name evidence="1" type="ORF">K8N75_11605</name>
</gene>
<keyword evidence="2" id="KW-1185">Reference proteome</keyword>